<dbReference type="InterPro" id="IPR002781">
    <property type="entry name" value="TM_pro_TauE-like"/>
</dbReference>
<comment type="similarity">
    <text evidence="2 6">Belongs to the 4-toluene sulfonate uptake permease (TSUP) (TC 2.A.102) family.</text>
</comment>
<evidence type="ECO:0000256" key="5">
    <source>
        <dbReference type="ARBA" id="ARBA00023136"/>
    </source>
</evidence>
<evidence type="ECO:0000313" key="7">
    <source>
        <dbReference type="EMBL" id="GAA0517087.1"/>
    </source>
</evidence>
<organism evidence="7 8">
    <name type="scientific">Saccharopolyspora erythraea</name>
    <name type="common">Streptomyces erythraeus</name>
    <dbReference type="NCBI Taxonomy" id="1836"/>
    <lineage>
        <taxon>Bacteria</taxon>
        <taxon>Bacillati</taxon>
        <taxon>Actinomycetota</taxon>
        <taxon>Actinomycetes</taxon>
        <taxon>Pseudonocardiales</taxon>
        <taxon>Pseudonocardiaceae</taxon>
        <taxon>Saccharopolyspora</taxon>
    </lineage>
</organism>
<evidence type="ECO:0000256" key="3">
    <source>
        <dbReference type="ARBA" id="ARBA00022692"/>
    </source>
</evidence>
<comment type="caution">
    <text evidence="7">The sequence shown here is derived from an EMBL/GenBank/DDBJ whole genome shotgun (WGS) entry which is preliminary data.</text>
</comment>
<sequence length="290" mass="28522">MDLGVTATGLLTGVLVGLTGMGGGALAMPLLTLVFGVPPLAAVSTDLVASAVTKPIGAAVHLRRRTVDLRLVGLLCLGSLPCAAVGSVLAGTLGERTQDVLRIVAGAAVVVAAGTLFVRMYLDRTRAPDPPEHPRARPVATVALGAVAGLVVGTTSVGSGSIVIVCLLLLQRRLPSARLVGTDLAQAVPLVLVAAGGHLLVGDVEFGLVASLLAGSVPGVLAGAVLSARTPDVPIRVALGTMLILTGLVLLGVPVAVAVVPAVAAAGAAAAVLRVGQPTPARVGDEGGRS</sequence>
<feature type="transmembrane region" description="Helical" evidence="6">
    <location>
        <begin position="240"/>
        <end position="273"/>
    </location>
</feature>
<evidence type="ECO:0000256" key="1">
    <source>
        <dbReference type="ARBA" id="ARBA00004141"/>
    </source>
</evidence>
<evidence type="ECO:0000313" key="8">
    <source>
        <dbReference type="Proteomes" id="UP001500729"/>
    </source>
</evidence>
<feature type="transmembrane region" description="Helical" evidence="6">
    <location>
        <begin position="182"/>
        <end position="200"/>
    </location>
</feature>
<keyword evidence="3 6" id="KW-0812">Transmembrane</keyword>
<dbReference type="InterPro" id="IPR051598">
    <property type="entry name" value="TSUP/Inactive_protease-like"/>
</dbReference>
<dbReference type="PANTHER" id="PTHR43701:SF2">
    <property type="entry name" value="MEMBRANE TRANSPORTER PROTEIN YJNA-RELATED"/>
    <property type="match status" value="1"/>
</dbReference>
<feature type="transmembrane region" description="Helical" evidence="6">
    <location>
        <begin position="206"/>
        <end position="228"/>
    </location>
</feature>
<evidence type="ECO:0000256" key="4">
    <source>
        <dbReference type="ARBA" id="ARBA00022989"/>
    </source>
</evidence>
<dbReference type="PANTHER" id="PTHR43701">
    <property type="entry name" value="MEMBRANE TRANSPORTER PROTEIN MJ0441-RELATED"/>
    <property type="match status" value="1"/>
</dbReference>
<keyword evidence="6" id="KW-1003">Cell membrane</keyword>
<accession>A0ABN1CDP8</accession>
<feature type="transmembrane region" description="Helical" evidence="6">
    <location>
        <begin position="71"/>
        <end position="93"/>
    </location>
</feature>
<feature type="transmembrane region" description="Helical" evidence="6">
    <location>
        <begin position="142"/>
        <end position="170"/>
    </location>
</feature>
<reference evidence="7 8" key="1">
    <citation type="journal article" date="2019" name="Int. J. Syst. Evol. Microbiol.">
        <title>The Global Catalogue of Microorganisms (GCM) 10K type strain sequencing project: providing services to taxonomists for standard genome sequencing and annotation.</title>
        <authorList>
            <consortium name="The Broad Institute Genomics Platform"/>
            <consortium name="The Broad Institute Genome Sequencing Center for Infectious Disease"/>
            <person name="Wu L."/>
            <person name="Ma J."/>
        </authorList>
    </citation>
    <scope>NUCLEOTIDE SEQUENCE [LARGE SCALE GENOMIC DNA]</scope>
    <source>
        <strain evidence="7 8">JCM 10303</strain>
    </source>
</reference>
<gene>
    <name evidence="7" type="ORF">GCM10009533_15240</name>
</gene>
<evidence type="ECO:0000256" key="2">
    <source>
        <dbReference type="ARBA" id="ARBA00009142"/>
    </source>
</evidence>
<dbReference type="Pfam" id="PF01925">
    <property type="entry name" value="TauE"/>
    <property type="match status" value="1"/>
</dbReference>
<proteinExistence type="inferred from homology"/>
<comment type="subcellular location">
    <subcellularLocation>
        <location evidence="6">Cell membrane</location>
        <topology evidence="6">Multi-pass membrane protein</topology>
    </subcellularLocation>
    <subcellularLocation>
        <location evidence="1">Membrane</location>
        <topology evidence="1">Multi-pass membrane protein</topology>
    </subcellularLocation>
</comment>
<dbReference type="Proteomes" id="UP001500729">
    <property type="component" value="Unassembled WGS sequence"/>
</dbReference>
<protein>
    <recommendedName>
        <fullName evidence="6">Probable membrane transporter protein</fullName>
    </recommendedName>
</protein>
<evidence type="ECO:0000256" key="6">
    <source>
        <dbReference type="RuleBase" id="RU363041"/>
    </source>
</evidence>
<feature type="transmembrane region" description="Helical" evidence="6">
    <location>
        <begin position="100"/>
        <end position="122"/>
    </location>
</feature>
<dbReference type="EMBL" id="BAAAGS010000007">
    <property type="protein sequence ID" value="GAA0517087.1"/>
    <property type="molecule type" value="Genomic_DNA"/>
</dbReference>
<keyword evidence="4 6" id="KW-1133">Transmembrane helix</keyword>
<keyword evidence="8" id="KW-1185">Reference proteome</keyword>
<name>A0ABN1CDP8_SACER</name>
<keyword evidence="5 6" id="KW-0472">Membrane</keyword>